<accession>A0A0L8I5Q6</accession>
<sequence>MSCEVLEEKLGKIHDLSNPLWHCDCYSNLTYNCISPPPGKCVLDRTVFEAGKVIENDGLLCKCVSTGNIICRVPPKTCQYFNGKFAVGTVIEDRGYICECTDSGAFTCHLRPEVCVHKNALYTVGALVSKDSFSECRCFPNGVISCCAKYKCIMDGIQYGVGITIEKPHMTCLCQEYGLVCTPRKYMPNIETTRILS</sequence>
<name>A0A0L8I5Q6_OCTBM</name>
<reference evidence="1" key="1">
    <citation type="submission" date="2015-07" db="EMBL/GenBank/DDBJ databases">
        <title>MeaNS - Measles Nucleotide Surveillance Program.</title>
        <authorList>
            <person name="Tran T."/>
            <person name="Druce J."/>
        </authorList>
    </citation>
    <scope>NUCLEOTIDE SEQUENCE</scope>
    <source>
        <strain evidence="1">UCB-OBI-ISO-001</strain>
        <tissue evidence="1">Gonad</tissue>
    </source>
</reference>
<dbReference type="AlphaFoldDB" id="A0A0L8I5Q6"/>
<proteinExistence type="predicted"/>
<dbReference type="EMBL" id="KQ416483">
    <property type="protein sequence ID" value="KOF96811.1"/>
    <property type="molecule type" value="Genomic_DNA"/>
</dbReference>
<organism evidence="1">
    <name type="scientific">Octopus bimaculoides</name>
    <name type="common">California two-spotted octopus</name>
    <dbReference type="NCBI Taxonomy" id="37653"/>
    <lineage>
        <taxon>Eukaryota</taxon>
        <taxon>Metazoa</taxon>
        <taxon>Spiralia</taxon>
        <taxon>Lophotrochozoa</taxon>
        <taxon>Mollusca</taxon>
        <taxon>Cephalopoda</taxon>
        <taxon>Coleoidea</taxon>
        <taxon>Octopodiformes</taxon>
        <taxon>Octopoda</taxon>
        <taxon>Incirrata</taxon>
        <taxon>Octopodidae</taxon>
        <taxon>Octopus</taxon>
    </lineage>
</organism>
<evidence type="ECO:0008006" key="2">
    <source>
        <dbReference type="Google" id="ProtNLM"/>
    </source>
</evidence>
<evidence type="ECO:0000313" key="1">
    <source>
        <dbReference type="EMBL" id="KOF96811.1"/>
    </source>
</evidence>
<protein>
    <recommendedName>
        <fullName evidence="2">VWFC domain-containing protein</fullName>
    </recommendedName>
</protein>
<dbReference type="KEGG" id="obi:106883955"/>
<gene>
    <name evidence="1" type="ORF">OCBIM_22033479mg</name>
</gene>